<keyword evidence="12" id="KW-0966">Cell projection</keyword>
<keyword evidence="8" id="KW-0970">Cilium biogenesis/degradation</keyword>
<keyword evidence="10" id="KW-0472">Membrane</keyword>
<dbReference type="GeneID" id="101887681"/>
<keyword evidence="7" id="KW-0677">Repeat</keyword>
<sequence>MLTLLSECHFWTTREDIRIKHTDFGCLRYTRHRELQQLPANDLYAEAKRDYIERRNGVAVLKSSRKAIGRLKDNLKRLEELLRTHQKVVHIHWPEDSHVLLLFANGIIAHICIDAFTGDISRMVYEKYLVGKLAAETITDAFFTHSHIVLAYNTNQVTVVHLQKPNTRQQGPEKISNMEPKIFHAIIPGTAERKLARRISVNTSHDMFVIWTKSSQNEVFPWRPTIRDQDRANIHVFKLKGNQLDFFAYCWSENDPMCVDFLRSTENQILTLEQKISRKGEISAEVCSYEIVVGKMQRTPLSSIPVGTQITCFAFSPDQEKLFLGSADRNICLHDLVLQSTKCVTQIDIVPIQCSWHSDSSLIVIANTRSQFQCFDLALTPVGNQLQSEDVTPSNLLDLSHYFSAQPTLLQISFSRKPELHHYSHPYAATDCFLILIYDQGPIGCLRFFAGAGMRGDIHNSGLTADVILDKYLALNQLEKAVNLLNALNWETYGAVCLISLHKIANHVFYKGDQKKIRIELMNKALKTFSDSLTEETKDEFSDQVFDLKRRFFFFLLRQNLFAEAFEVAQDIEDYDLFMDLFNVTKCDPNLAEFSAACFSQAAAILHEEDMVNGNVSASDFRSESVCSQSTGSETTNCRSKLQQHQKFLKDYVPPLPSFKSKVFNAEMIKINLPKEAQSTEPHIVQHQERTRPPPPPIPDKKQTKLNPTTLSAAKTAALSSNLANLTMKSARNSVHSNNATNVHSSSITPQWSDLGISLKNSSTKSAFTPLYNTNSNGGGVGGIHGLNGNMNLLSPSISSTSSSLGGYLQTTSDSLNNNHANMGGGHQQRYHAMASAAAPPTSSSSGVLPIAPIAMYQPKFFQHPLVSGTIPSSSSGGGTSLAAHSISNEEYQKVLLSKKPTASILSNGSTTQNGSNTSVLSGISGTQNGHVKDGNKNPNGEKNKVKFSDTVQVAVVPEIPRRDKSLIAKRNGYARPPPRNFTNPKKELQDSLPLCHPNDDYLKDFNPLSAAESHRAANELHYYQPSTNTNNIITTNNGHSATSSVTHANTTTSNGTPIKVVHFGVV</sequence>
<evidence type="ECO:0000256" key="4">
    <source>
        <dbReference type="ARBA" id="ARBA00022475"/>
    </source>
</evidence>
<dbReference type="VEuPathDB" id="VectorBase:MDOMA2_005456"/>
<protein>
    <submittedName>
        <fullName evidence="16">WD repeat-containing and planar cell polarity effector protein fritz</fullName>
    </submittedName>
</protein>
<keyword evidence="6" id="KW-0853">WD repeat</keyword>
<gene>
    <name evidence="16" type="primary">LOC101887681</name>
</gene>
<accession>A0A9J7I3B9</accession>
<comment type="subcellular location">
    <subcellularLocation>
        <location evidence="1">Cell membrane</location>
    </subcellularLocation>
    <subcellularLocation>
        <location evidence="2">Cytoplasm</location>
        <location evidence="2">Cytoskeleton</location>
        <location evidence="2">Cilium axoneme</location>
    </subcellularLocation>
</comment>
<keyword evidence="13" id="KW-0175">Coiled coil</keyword>
<evidence type="ECO:0000256" key="13">
    <source>
        <dbReference type="SAM" id="Coils"/>
    </source>
</evidence>
<proteinExistence type="inferred from homology"/>
<keyword evidence="5" id="KW-0963">Cytoplasm</keyword>
<dbReference type="RefSeq" id="XP_005184791.2">
    <property type="nucleotide sequence ID" value="XM_005184734.4"/>
</dbReference>
<evidence type="ECO:0000256" key="6">
    <source>
        <dbReference type="ARBA" id="ARBA00022574"/>
    </source>
</evidence>
<dbReference type="OrthoDB" id="10013020at2759"/>
<evidence type="ECO:0000256" key="7">
    <source>
        <dbReference type="ARBA" id="ARBA00022737"/>
    </source>
</evidence>
<dbReference type="Gene3D" id="2.130.10.10">
    <property type="entry name" value="YVTN repeat-like/Quinoprotein amine dehydrogenase"/>
    <property type="match status" value="1"/>
</dbReference>
<comment type="similarity">
    <text evidence="3">Belongs to the WD repeat fritz family.</text>
</comment>
<dbReference type="Pfam" id="PF11768">
    <property type="entry name" value="Frtz"/>
    <property type="match status" value="1"/>
</dbReference>
<dbReference type="PANTHER" id="PTHR13667">
    <property type="entry name" value="HOMOLOC-13"/>
    <property type="match status" value="1"/>
</dbReference>
<evidence type="ECO:0000256" key="3">
    <source>
        <dbReference type="ARBA" id="ARBA00006059"/>
    </source>
</evidence>
<keyword evidence="9" id="KW-0969">Cilium</keyword>
<name>A0A9J7I3B9_MUSDO</name>
<dbReference type="InterPro" id="IPR036322">
    <property type="entry name" value="WD40_repeat_dom_sf"/>
</dbReference>
<dbReference type="InterPro" id="IPR015943">
    <property type="entry name" value="WD40/YVTN_repeat-like_dom_sf"/>
</dbReference>
<evidence type="ECO:0000256" key="2">
    <source>
        <dbReference type="ARBA" id="ARBA00004430"/>
    </source>
</evidence>
<feature type="region of interest" description="Disordered" evidence="14">
    <location>
        <begin position="925"/>
        <end position="944"/>
    </location>
</feature>
<keyword evidence="15" id="KW-1185">Reference proteome</keyword>
<evidence type="ECO:0000256" key="8">
    <source>
        <dbReference type="ARBA" id="ARBA00022794"/>
    </source>
</evidence>
<dbReference type="eggNOG" id="ENOG502QR8Y">
    <property type="taxonomic scope" value="Eukaryota"/>
</dbReference>
<evidence type="ECO:0000256" key="1">
    <source>
        <dbReference type="ARBA" id="ARBA00004236"/>
    </source>
</evidence>
<evidence type="ECO:0000313" key="15">
    <source>
        <dbReference type="Proteomes" id="UP001652621"/>
    </source>
</evidence>
<dbReference type="InterPro" id="IPR024511">
    <property type="entry name" value="Frtz"/>
</dbReference>
<evidence type="ECO:0000256" key="12">
    <source>
        <dbReference type="ARBA" id="ARBA00023273"/>
    </source>
</evidence>
<dbReference type="VEuPathDB" id="VectorBase:MDOA009508"/>
<feature type="compositionally biased region" description="Basic and acidic residues" evidence="14">
    <location>
        <begin position="931"/>
        <end position="944"/>
    </location>
</feature>
<keyword evidence="11" id="KW-0206">Cytoskeleton</keyword>
<keyword evidence="4" id="KW-1003">Cell membrane</keyword>
<dbReference type="PANTHER" id="PTHR13667:SF5">
    <property type="entry name" value="WD REPEAT-CONTAINING AND PLANAR CELL POLARITY EFFECTOR PROTEIN FRITZ HOMOLOG"/>
    <property type="match status" value="1"/>
</dbReference>
<feature type="region of interest" description="Disordered" evidence="14">
    <location>
        <begin position="676"/>
        <end position="705"/>
    </location>
</feature>
<feature type="coiled-coil region" evidence="13">
    <location>
        <begin position="61"/>
        <end position="88"/>
    </location>
</feature>
<dbReference type="SUPFAM" id="SSF50978">
    <property type="entry name" value="WD40 repeat-like"/>
    <property type="match status" value="1"/>
</dbReference>
<evidence type="ECO:0000256" key="11">
    <source>
        <dbReference type="ARBA" id="ARBA00023212"/>
    </source>
</evidence>
<dbReference type="STRING" id="7370.A0A1I8MXT1"/>
<evidence type="ECO:0000256" key="14">
    <source>
        <dbReference type="SAM" id="MobiDB-lite"/>
    </source>
</evidence>
<organism evidence="15 16">
    <name type="scientific">Musca domestica</name>
    <name type="common">House fly</name>
    <dbReference type="NCBI Taxonomy" id="7370"/>
    <lineage>
        <taxon>Eukaryota</taxon>
        <taxon>Metazoa</taxon>
        <taxon>Ecdysozoa</taxon>
        <taxon>Arthropoda</taxon>
        <taxon>Hexapoda</taxon>
        <taxon>Insecta</taxon>
        <taxon>Pterygota</taxon>
        <taxon>Neoptera</taxon>
        <taxon>Endopterygota</taxon>
        <taxon>Diptera</taxon>
        <taxon>Brachycera</taxon>
        <taxon>Muscomorpha</taxon>
        <taxon>Muscoidea</taxon>
        <taxon>Muscidae</taxon>
        <taxon>Musca</taxon>
    </lineage>
</organism>
<evidence type="ECO:0000256" key="10">
    <source>
        <dbReference type="ARBA" id="ARBA00023136"/>
    </source>
</evidence>
<evidence type="ECO:0000256" key="9">
    <source>
        <dbReference type="ARBA" id="ARBA00023069"/>
    </source>
</evidence>
<evidence type="ECO:0000313" key="16">
    <source>
        <dbReference type="RefSeq" id="XP_005184791.2"/>
    </source>
</evidence>
<reference evidence="16" key="1">
    <citation type="submission" date="2025-08" db="UniProtKB">
        <authorList>
            <consortium name="RefSeq"/>
        </authorList>
    </citation>
    <scope>IDENTIFICATION</scope>
    <source>
        <strain evidence="16">Aabys</strain>
        <tissue evidence="16">Whole body</tissue>
    </source>
</reference>
<evidence type="ECO:0000256" key="5">
    <source>
        <dbReference type="ARBA" id="ARBA00022490"/>
    </source>
</evidence>
<dbReference type="Proteomes" id="UP001652621">
    <property type="component" value="Unplaced"/>
</dbReference>